<sequence>MKKHSIECYPCKNRENEDECLKDTHRFEEDCEYNLNITCCGEEGERGPRGHRGHRGRKGETGDPGDQGERGRRG</sequence>
<dbReference type="RefSeq" id="WP_007063965.1">
    <property type="nucleotide sequence ID" value="NZ_ACVI01000157.1"/>
</dbReference>
<proteinExistence type="predicted"/>
<comment type="caution">
    <text evidence="2">The sequence shown here is derived from an EMBL/GenBank/DDBJ whole genome shotgun (WGS) entry which is preliminary data.</text>
</comment>
<dbReference type="AlphaFoldDB" id="C6Q214"/>
<feature type="non-terminal residue" evidence="2">
    <location>
        <position position="74"/>
    </location>
</feature>
<dbReference type="eggNOG" id="COG5164">
    <property type="taxonomic scope" value="Bacteria"/>
</dbReference>
<dbReference type="Proteomes" id="UP000004198">
    <property type="component" value="Unassembled WGS sequence"/>
</dbReference>
<feature type="region of interest" description="Disordered" evidence="1">
    <location>
        <begin position="41"/>
        <end position="74"/>
    </location>
</feature>
<evidence type="ECO:0000313" key="3">
    <source>
        <dbReference type="Proteomes" id="UP000004198"/>
    </source>
</evidence>
<gene>
    <name evidence="2" type="ORF">CcarbDRAFT_5082</name>
</gene>
<accession>C6Q214</accession>
<evidence type="ECO:0000313" key="2">
    <source>
        <dbReference type="EMBL" id="EET84459.1"/>
    </source>
</evidence>
<keyword evidence="2" id="KW-0176">Collagen</keyword>
<dbReference type="InterPro" id="IPR008160">
    <property type="entry name" value="Collagen"/>
</dbReference>
<keyword evidence="3" id="KW-1185">Reference proteome</keyword>
<dbReference type="Pfam" id="PF01391">
    <property type="entry name" value="Collagen"/>
    <property type="match status" value="1"/>
</dbReference>
<dbReference type="EMBL" id="ACVI01000157">
    <property type="protein sequence ID" value="EET84459.1"/>
    <property type="molecule type" value="Genomic_DNA"/>
</dbReference>
<organism evidence="2 3">
    <name type="scientific">Clostridium carboxidivorans P7</name>
    <dbReference type="NCBI Taxonomy" id="536227"/>
    <lineage>
        <taxon>Bacteria</taxon>
        <taxon>Bacillati</taxon>
        <taxon>Bacillota</taxon>
        <taxon>Clostridia</taxon>
        <taxon>Eubacteriales</taxon>
        <taxon>Clostridiaceae</taxon>
        <taxon>Clostridium</taxon>
    </lineage>
</organism>
<reference evidence="2 3" key="1">
    <citation type="submission" date="2009-06" db="EMBL/GenBank/DDBJ databases">
        <title>The draft genome of Clostridium carboxidivorans P7.</title>
        <authorList>
            <consortium name="US DOE Joint Genome Institute (JGI-PGF)"/>
            <person name="Lucas S."/>
            <person name="Copeland A."/>
            <person name="Lapidus A."/>
            <person name="Glavina del Rio T."/>
            <person name="Tice H."/>
            <person name="Bruce D."/>
            <person name="Goodwin L."/>
            <person name="Pitluck S."/>
            <person name="Larimer F."/>
            <person name="Land M.L."/>
            <person name="Hauser L."/>
            <person name="Hemme C.L."/>
        </authorList>
    </citation>
    <scope>NUCLEOTIDE SEQUENCE [LARGE SCALE GENOMIC DNA]</scope>
    <source>
        <strain evidence="2 3">P7</strain>
    </source>
</reference>
<evidence type="ECO:0000256" key="1">
    <source>
        <dbReference type="SAM" id="MobiDB-lite"/>
    </source>
</evidence>
<name>C6Q214_9CLOT</name>
<protein>
    <submittedName>
        <fullName evidence="2">Triple helix repeat-containing collagen</fullName>
    </submittedName>
</protein>